<evidence type="ECO:0000313" key="2">
    <source>
        <dbReference type="Proteomes" id="UP001062846"/>
    </source>
</evidence>
<dbReference type="EMBL" id="CM046390">
    <property type="protein sequence ID" value="KAI8564049.1"/>
    <property type="molecule type" value="Genomic_DNA"/>
</dbReference>
<sequence length="144" mass="16390">MYITLDVLREPIVLVRLSLCRFLQRRWKYLKELNPLSVKMKTRTHTLSLHFLYLEKMQCSLCGKELSPPLPPPTTTNNHQLPPPPVPTASVTTANHQLDIYIHFQNCTTQVAIKWNQVESDAVFGVVALKALSSYSHVNIPGQL</sequence>
<dbReference type="Proteomes" id="UP001062846">
    <property type="component" value="Chromosome 3"/>
</dbReference>
<organism evidence="1 2">
    <name type="scientific">Rhododendron molle</name>
    <name type="common">Chinese azalea</name>
    <name type="synonym">Azalea mollis</name>
    <dbReference type="NCBI Taxonomy" id="49168"/>
    <lineage>
        <taxon>Eukaryota</taxon>
        <taxon>Viridiplantae</taxon>
        <taxon>Streptophyta</taxon>
        <taxon>Embryophyta</taxon>
        <taxon>Tracheophyta</taxon>
        <taxon>Spermatophyta</taxon>
        <taxon>Magnoliopsida</taxon>
        <taxon>eudicotyledons</taxon>
        <taxon>Gunneridae</taxon>
        <taxon>Pentapetalae</taxon>
        <taxon>asterids</taxon>
        <taxon>Ericales</taxon>
        <taxon>Ericaceae</taxon>
        <taxon>Ericoideae</taxon>
        <taxon>Rhodoreae</taxon>
        <taxon>Rhododendron</taxon>
    </lineage>
</organism>
<accession>A0ACC0PG05</accession>
<keyword evidence="2" id="KW-1185">Reference proteome</keyword>
<protein>
    <submittedName>
        <fullName evidence="1">Uncharacterized protein</fullName>
    </submittedName>
</protein>
<name>A0ACC0PG05_RHOML</name>
<reference evidence="1" key="1">
    <citation type="submission" date="2022-02" db="EMBL/GenBank/DDBJ databases">
        <title>Plant Genome Project.</title>
        <authorList>
            <person name="Zhang R.-G."/>
        </authorList>
    </citation>
    <scope>NUCLEOTIDE SEQUENCE</scope>
    <source>
        <strain evidence="1">AT1</strain>
    </source>
</reference>
<gene>
    <name evidence="1" type="ORF">RHMOL_Rhmol03G0153100</name>
</gene>
<comment type="caution">
    <text evidence="1">The sequence shown here is derived from an EMBL/GenBank/DDBJ whole genome shotgun (WGS) entry which is preliminary data.</text>
</comment>
<evidence type="ECO:0000313" key="1">
    <source>
        <dbReference type="EMBL" id="KAI8564049.1"/>
    </source>
</evidence>
<proteinExistence type="predicted"/>